<evidence type="ECO:0000256" key="18">
    <source>
        <dbReference type="PIRSR" id="PIRSR603561-2"/>
    </source>
</evidence>
<dbReference type="NCBIfam" id="NF006530">
    <property type="entry name" value="PRK08999.1"/>
    <property type="match status" value="1"/>
</dbReference>
<evidence type="ECO:0000259" key="19">
    <source>
        <dbReference type="PROSITE" id="PS51462"/>
    </source>
</evidence>
<evidence type="ECO:0000256" key="8">
    <source>
        <dbReference type="ARBA" id="ARBA00022842"/>
    </source>
</evidence>
<evidence type="ECO:0000256" key="5">
    <source>
        <dbReference type="ARBA" id="ARBA00022723"/>
    </source>
</evidence>
<reference evidence="20 21" key="1">
    <citation type="submission" date="2017-01" db="EMBL/GenBank/DDBJ databases">
        <title>Draft sequence of Acidihalobacter ferrooxidans strain DSM 14175 (strain V8).</title>
        <authorList>
            <person name="Khaleque H.N."/>
            <person name="Ramsay J.P."/>
            <person name="Murphy R.J.T."/>
            <person name="Kaksonen A.H."/>
            <person name="Boxall N.J."/>
            <person name="Watkin E.L.J."/>
        </authorList>
    </citation>
    <scope>NUCLEOTIDE SEQUENCE [LARGE SCALE GENOMIC DNA]</scope>
    <source>
        <strain evidence="20 21">V8</strain>
    </source>
</reference>
<dbReference type="InterPro" id="IPR029119">
    <property type="entry name" value="MutY_C"/>
</dbReference>
<dbReference type="EC" id="3.6.1.55" evidence="12"/>
<comment type="cofactor">
    <cofactor evidence="1 18">
        <name>Mg(2+)</name>
        <dbReference type="ChEBI" id="CHEBI:18420"/>
    </cofactor>
</comment>
<evidence type="ECO:0000256" key="12">
    <source>
        <dbReference type="ARBA" id="ARBA00038905"/>
    </source>
</evidence>
<dbReference type="Gene3D" id="3.90.79.10">
    <property type="entry name" value="Nucleoside Triphosphate Pyrophosphohydrolase"/>
    <property type="match status" value="1"/>
</dbReference>
<keyword evidence="6" id="KW-0227">DNA damage</keyword>
<keyword evidence="9" id="KW-0234">DNA repair</keyword>
<dbReference type="GO" id="GO:0044715">
    <property type="term" value="F:8-oxo-dGDP phosphatase activity"/>
    <property type="evidence" value="ECO:0007669"/>
    <property type="project" value="TreeGrafter"/>
</dbReference>
<dbReference type="InterPro" id="IPR020084">
    <property type="entry name" value="NUDIX_hydrolase_CS"/>
</dbReference>
<evidence type="ECO:0000313" key="21">
    <source>
        <dbReference type="Proteomes" id="UP000243807"/>
    </source>
</evidence>
<dbReference type="InterPro" id="IPR000086">
    <property type="entry name" value="NUDIX_hydrolase_dom"/>
</dbReference>
<sequence length="312" mass="33553">MKTVHVAVGVIEQATHYLLTQRHADKHEGGCWEFPGGKLEPGESPEQALVRELHEELGIRVHRAEPLIEIPFQYPDFTVHLYVQRVVNFSGVPEGREGQALRWCAGAELAAQRLPAANRGILSALTLTRDYLITPEPEGAPEAFLSHLEKRLQAGIRIVQLRAKRMDEAALLGLAREAAALCEHHDATLILNASAELAIAANAHGVHLSCARVEALLARDARLPDGLLAGASCHNVEELMAAQRLGVDYLLCSPLRETSSHPGVKGIGWDAFAGLCAQARVPVYALGGVSPADEARVRASGGHGVAGISAYW</sequence>
<evidence type="ECO:0000256" key="14">
    <source>
        <dbReference type="ARBA" id="ARBA00041592"/>
    </source>
</evidence>
<dbReference type="GO" id="GO:0046872">
    <property type="term" value="F:metal ion binding"/>
    <property type="evidence" value="ECO:0007669"/>
    <property type="project" value="UniProtKB-KW"/>
</dbReference>
<dbReference type="GO" id="GO:0009228">
    <property type="term" value="P:thiamine biosynthetic process"/>
    <property type="evidence" value="ECO:0007669"/>
    <property type="project" value="UniProtKB-KW"/>
</dbReference>
<dbReference type="CDD" id="cd00564">
    <property type="entry name" value="TMP_TenI"/>
    <property type="match status" value="1"/>
</dbReference>
<dbReference type="PROSITE" id="PS00893">
    <property type="entry name" value="NUDIX_BOX"/>
    <property type="match status" value="1"/>
</dbReference>
<dbReference type="InterPro" id="IPR003561">
    <property type="entry name" value="Mutator_MutT"/>
</dbReference>
<dbReference type="RefSeq" id="WP_076835587.1">
    <property type="nucleotide sequence ID" value="NZ_CP019434.1"/>
</dbReference>
<dbReference type="PROSITE" id="PS51462">
    <property type="entry name" value="NUDIX"/>
    <property type="match status" value="1"/>
</dbReference>
<dbReference type="OrthoDB" id="9810648at2"/>
<evidence type="ECO:0000256" key="2">
    <source>
        <dbReference type="ARBA" id="ARBA00005582"/>
    </source>
</evidence>
<organism evidence="20 21">
    <name type="scientific">Acidihalobacter ferrooxydans</name>
    <dbReference type="NCBI Taxonomy" id="1765967"/>
    <lineage>
        <taxon>Bacteria</taxon>
        <taxon>Pseudomonadati</taxon>
        <taxon>Pseudomonadota</taxon>
        <taxon>Gammaproteobacteria</taxon>
        <taxon>Chromatiales</taxon>
        <taxon>Ectothiorhodospiraceae</taxon>
        <taxon>Acidihalobacter</taxon>
    </lineage>
</organism>
<dbReference type="Proteomes" id="UP000243807">
    <property type="component" value="Chromosome"/>
</dbReference>
<proteinExistence type="inferred from homology"/>
<dbReference type="PANTHER" id="PTHR47707:SF1">
    <property type="entry name" value="NUDIX HYDROLASE FAMILY PROTEIN"/>
    <property type="match status" value="1"/>
</dbReference>
<keyword evidence="3" id="KW-0515">Mutator protein</keyword>
<evidence type="ECO:0000256" key="10">
    <source>
        <dbReference type="ARBA" id="ARBA00035861"/>
    </source>
</evidence>
<dbReference type="NCBIfam" id="TIGR00586">
    <property type="entry name" value="mutt"/>
    <property type="match status" value="1"/>
</dbReference>
<feature type="binding site" evidence="18">
    <location>
        <position position="36"/>
    </location>
    <ligand>
        <name>Mg(2+)</name>
        <dbReference type="ChEBI" id="CHEBI:18420"/>
    </ligand>
</feature>
<comment type="catalytic activity">
    <reaction evidence="10">
        <text>8-oxo-dGTP + H2O = 8-oxo-dGMP + diphosphate + H(+)</text>
        <dbReference type="Rhea" id="RHEA:31575"/>
        <dbReference type="ChEBI" id="CHEBI:15377"/>
        <dbReference type="ChEBI" id="CHEBI:15378"/>
        <dbReference type="ChEBI" id="CHEBI:33019"/>
        <dbReference type="ChEBI" id="CHEBI:63224"/>
        <dbReference type="ChEBI" id="CHEBI:77896"/>
        <dbReference type="EC" id="3.6.1.55"/>
    </reaction>
</comment>
<dbReference type="Pfam" id="PF02581">
    <property type="entry name" value="TMP-TENI"/>
    <property type="match status" value="1"/>
</dbReference>
<dbReference type="GO" id="GO:0008413">
    <property type="term" value="F:8-oxo-7,8-dihydroguanosine triphosphate pyrophosphatase activity"/>
    <property type="evidence" value="ECO:0007669"/>
    <property type="project" value="InterPro"/>
</dbReference>
<dbReference type="KEGG" id="afy:BW247_02780"/>
<feature type="binding site" evidence="17">
    <location>
        <position position="22"/>
    </location>
    <ligand>
        <name>8-oxo-dGTP</name>
        <dbReference type="ChEBI" id="CHEBI:77896"/>
    </ligand>
</feature>
<dbReference type="PANTHER" id="PTHR47707">
    <property type="entry name" value="8-OXO-DGTP DIPHOSPHATASE"/>
    <property type="match status" value="1"/>
</dbReference>
<keyword evidence="8 18" id="KW-0460">Magnesium</keyword>
<dbReference type="FunFam" id="3.90.79.10:FF:000014">
    <property type="entry name" value="8-oxo-dGTP diphosphatase MutT"/>
    <property type="match status" value="1"/>
</dbReference>
<name>A0A1P8UE98_9GAMM</name>
<dbReference type="GO" id="GO:0044716">
    <property type="term" value="F:8-oxo-GDP phosphatase activity"/>
    <property type="evidence" value="ECO:0007669"/>
    <property type="project" value="TreeGrafter"/>
</dbReference>
<dbReference type="InterPro" id="IPR036206">
    <property type="entry name" value="ThiamineP_synth_sf"/>
</dbReference>
<evidence type="ECO:0000256" key="6">
    <source>
        <dbReference type="ARBA" id="ARBA00022763"/>
    </source>
</evidence>
<keyword evidence="7" id="KW-0378">Hydrolase</keyword>
<comment type="similarity">
    <text evidence="2">Belongs to the Nudix hydrolase family.</text>
</comment>
<dbReference type="GO" id="GO:0035539">
    <property type="term" value="F:8-oxo-7,8-dihydrodeoxyguanosine triphosphate pyrophosphatase activity"/>
    <property type="evidence" value="ECO:0007669"/>
    <property type="project" value="UniProtKB-EC"/>
</dbReference>
<feature type="binding site" evidence="17">
    <location>
        <position position="118"/>
    </location>
    <ligand>
        <name>8-oxo-dGTP</name>
        <dbReference type="ChEBI" id="CHEBI:77896"/>
    </ligand>
</feature>
<evidence type="ECO:0000313" key="20">
    <source>
        <dbReference type="EMBL" id="APZ42150.1"/>
    </source>
</evidence>
<keyword evidence="21" id="KW-1185">Reference proteome</keyword>
<dbReference type="SUPFAM" id="SSF55811">
    <property type="entry name" value="Nudix"/>
    <property type="match status" value="1"/>
</dbReference>
<dbReference type="AlphaFoldDB" id="A0A1P8UE98"/>
<evidence type="ECO:0000256" key="15">
    <source>
        <dbReference type="ARBA" id="ARBA00041979"/>
    </source>
</evidence>
<evidence type="ECO:0000256" key="1">
    <source>
        <dbReference type="ARBA" id="ARBA00001946"/>
    </source>
</evidence>
<dbReference type="InterPro" id="IPR022998">
    <property type="entry name" value="ThiamineP_synth_TenI"/>
</dbReference>
<comment type="catalytic activity">
    <reaction evidence="11">
        <text>8-oxo-GTP + H2O = 8-oxo-GMP + diphosphate + H(+)</text>
        <dbReference type="Rhea" id="RHEA:67616"/>
        <dbReference type="ChEBI" id="CHEBI:15377"/>
        <dbReference type="ChEBI" id="CHEBI:15378"/>
        <dbReference type="ChEBI" id="CHEBI:33019"/>
        <dbReference type="ChEBI" id="CHEBI:143553"/>
        <dbReference type="ChEBI" id="CHEBI:145694"/>
    </reaction>
</comment>
<dbReference type="STRING" id="1765967.BW247_02780"/>
<feature type="binding site" evidence="17">
    <location>
        <position position="27"/>
    </location>
    <ligand>
        <name>8-oxo-dGTP</name>
        <dbReference type="ChEBI" id="CHEBI:77896"/>
    </ligand>
</feature>
<dbReference type="InterPro" id="IPR020476">
    <property type="entry name" value="Nudix_hydrolase"/>
</dbReference>
<evidence type="ECO:0000256" key="17">
    <source>
        <dbReference type="PIRSR" id="PIRSR603561-1"/>
    </source>
</evidence>
<evidence type="ECO:0000256" key="13">
    <source>
        <dbReference type="ARBA" id="ARBA00040794"/>
    </source>
</evidence>
<keyword evidence="4" id="KW-0235">DNA replication</keyword>
<evidence type="ECO:0000256" key="4">
    <source>
        <dbReference type="ARBA" id="ARBA00022705"/>
    </source>
</evidence>
<evidence type="ECO:0000256" key="9">
    <source>
        <dbReference type="ARBA" id="ARBA00023204"/>
    </source>
</evidence>
<feature type="domain" description="Nudix hydrolase" evidence="19">
    <location>
        <begin position="1"/>
        <end position="127"/>
    </location>
</feature>
<dbReference type="Gene3D" id="3.20.20.70">
    <property type="entry name" value="Aldolase class I"/>
    <property type="match status" value="1"/>
</dbReference>
<dbReference type="GO" id="GO:0006281">
    <property type="term" value="P:DNA repair"/>
    <property type="evidence" value="ECO:0007669"/>
    <property type="project" value="UniProtKB-KW"/>
</dbReference>
<keyword evidence="5 18" id="KW-0479">Metal-binding</keyword>
<gene>
    <name evidence="20" type="ORF">BW247_02780</name>
</gene>
<evidence type="ECO:0000256" key="7">
    <source>
        <dbReference type="ARBA" id="ARBA00022801"/>
    </source>
</evidence>
<evidence type="ECO:0000256" key="11">
    <source>
        <dbReference type="ARBA" id="ARBA00036904"/>
    </source>
</evidence>
<feature type="binding site" evidence="17">
    <location>
        <begin position="33"/>
        <end position="36"/>
    </location>
    <ligand>
        <name>8-oxo-dGTP</name>
        <dbReference type="ChEBI" id="CHEBI:77896"/>
    </ligand>
</feature>
<protein>
    <recommendedName>
        <fullName evidence="13">8-oxo-dGTP diphosphatase</fullName>
        <ecNumber evidence="12">3.6.1.55</ecNumber>
    </recommendedName>
    <alternativeName>
        <fullName evidence="16">7,8-dihydro-8-oxoguanine-triphosphatase</fullName>
    </alternativeName>
    <alternativeName>
        <fullName evidence="15">Mutator protein MutT</fullName>
    </alternativeName>
    <alternativeName>
        <fullName evidence="14">dGTP pyrophosphohydrolase</fullName>
    </alternativeName>
</protein>
<dbReference type="Pfam" id="PF14815">
    <property type="entry name" value="NUDIX_4"/>
    <property type="match status" value="1"/>
</dbReference>
<dbReference type="EMBL" id="CP019434">
    <property type="protein sequence ID" value="APZ42150.1"/>
    <property type="molecule type" value="Genomic_DNA"/>
</dbReference>
<feature type="binding site" evidence="18">
    <location>
        <position position="56"/>
    </location>
    <ligand>
        <name>Mg(2+)</name>
        <dbReference type="ChEBI" id="CHEBI:18420"/>
    </ligand>
</feature>
<dbReference type="GO" id="GO:0006260">
    <property type="term" value="P:DNA replication"/>
    <property type="evidence" value="ECO:0007669"/>
    <property type="project" value="UniProtKB-KW"/>
</dbReference>
<evidence type="ECO:0000256" key="16">
    <source>
        <dbReference type="ARBA" id="ARBA00042798"/>
    </source>
</evidence>
<dbReference type="CDD" id="cd03425">
    <property type="entry name" value="NUDIX_MutT_NudA_like"/>
    <property type="match status" value="1"/>
</dbReference>
<dbReference type="SUPFAM" id="SSF51391">
    <property type="entry name" value="Thiamin phosphate synthase"/>
    <property type="match status" value="1"/>
</dbReference>
<dbReference type="InterPro" id="IPR047127">
    <property type="entry name" value="MutT-like"/>
</dbReference>
<accession>A0A1P8UE98</accession>
<dbReference type="PRINTS" id="PR00502">
    <property type="entry name" value="NUDIXFAMILY"/>
</dbReference>
<evidence type="ECO:0000256" key="3">
    <source>
        <dbReference type="ARBA" id="ARBA00022457"/>
    </source>
</evidence>
<dbReference type="InterPro" id="IPR015797">
    <property type="entry name" value="NUDIX_hydrolase-like_dom_sf"/>
</dbReference>
<dbReference type="InterPro" id="IPR013785">
    <property type="entry name" value="Aldolase_TIM"/>
</dbReference>